<dbReference type="Proteomes" id="UP000824596">
    <property type="component" value="Unassembled WGS sequence"/>
</dbReference>
<evidence type="ECO:0000313" key="2">
    <source>
        <dbReference type="EMBL" id="KAH0959474.1"/>
    </source>
</evidence>
<name>A0A9P8MS54_9HYPO</name>
<dbReference type="Pfam" id="PF01823">
    <property type="entry name" value="MACPF"/>
    <property type="match status" value="1"/>
</dbReference>
<protein>
    <submittedName>
        <fullName evidence="2">MAC/Perforin domain-containing protein</fullName>
    </submittedName>
</protein>
<evidence type="ECO:0000259" key="1">
    <source>
        <dbReference type="Pfam" id="PF01823"/>
    </source>
</evidence>
<dbReference type="OrthoDB" id="4924875at2759"/>
<gene>
    <name evidence="2" type="ORF">HRG_09256</name>
</gene>
<accession>A0A9P8MS54</accession>
<sequence length="705" mass="76544">MGTETADSTANAAKAVEESVTTIVHFTDGVKEREAFYLKLLKSSLDDEKLSDLRSNIAGLTGSIEISHFPFCGKKGAIVPDSFSVQEYLTECLGINTTEAKSLYVYMKDESLATELDSLTGANVGAVVDADKLARIKNQVDDVAFKYLTGTAAKYVPELEQKDWAVISESNALCYGIRVIRAKSKQAAESSAATETTTEPSSQDNRGVPVGIERARFPAFSLKKRTIMSDSIPSSAIEGVKLDLRIPDFIIDDKSYVSIYETETEMQSSMAASSFSEVDVAAAGGGSYMGFSGEASMSFAAASSQAASSSTGKKSKKATDTIEFPRVTLFLDSRSLELTPECEDALRKVKTKEDLYKFQDIYGEFFSSRVQLGGRLFATEDVTEDTATSSKEVARSMKLAASASFSGWGASASMSASLAAGGNASKQESSKSSSVSLTWQANGGDTLLCNKPTDWAPTVSYHWNWRITKQDNVFGLLNVMSQINGMDWLTAEAAKWGVTINPIDEAATMKATVAAISAKTFTLNAAGVTGGRYLLTFPYTACNLSATANARNAAGKNSFSINPKIHSLGCALLGPKTAKSKEDLRLYVVEDTTGTPVNEVKYNTKYRLRNRESGLYVSYIWEQYFRFVYSNVTRSNTRFIAFKDPKGSTSMDAIPDGSTVHVRFYEYKDDEVLGYLFVCAQDKDYAYLAASKPEAKDKDEAGHQV</sequence>
<dbReference type="GeneID" id="68358385"/>
<proteinExistence type="predicted"/>
<dbReference type="EMBL" id="JAIZPD010000012">
    <property type="protein sequence ID" value="KAH0959474.1"/>
    <property type="molecule type" value="Genomic_DNA"/>
</dbReference>
<feature type="domain" description="MACPF" evidence="1">
    <location>
        <begin position="295"/>
        <end position="461"/>
    </location>
</feature>
<evidence type="ECO:0000313" key="3">
    <source>
        <dbReference type="Proteomes" id="UP000824596"/>
    </source>
</evidence>
<reference evidence="2" key="1">
    <citation type="submission" date="2021-09" db="EMBL/GenBank/DDBJ databases">
        <title>A high-quality genome of the endoparasitic fungus Hirsutella rhossiliensis with a comparison of Hirsutella genomes reveals transposable elements contributing to genome size variation.</title>
        <authorList>
            <person name="Lin R."/>
            <person name="Jiao Y."/>
            <person name="Sun X."/>
            <person name="Ling J."/>
            <person name="Xie B."/>
            <person name="Cheng X."/>
        </authorList>
    </citation>
    <scope>NUCLEOTIDE SEQUENCE</scope>
    <source>
        <strain evidence="2">HR02</strain>
    </source>
</reference>
<organism evidence="2 3">
    <name type="scientific">Hirsutella rhossiliensis</name>
    <dbReference type="NCBI Taxonomy" id="111463"/>
    <lineage>
        <taxon>Eukaryota</taxon>
        <taxon>Fungi</taxon>
        <taxon>Dikarya</taxon>
        <taxon>Ascomycota</taxon>
        <taxon>Pezizomycotina</taxon>
        <taxon>Sordariomycetes</taxon>
        <taxon>Hypocreomycetidae</taxon>
        <taxon>Hypocreales</taxon>
        <taxon>Ophiocordycipitaceae</taxon>
        <taxon>Hirsutella</taxon>
    </lineage>
</organism>
<dbReference type="AlphaFoldDB" id="A0A9P8MS54"/>
<comment type="caution">
    <text evidence="2">The sequence shown here is derived from an EMBL/GenBank/DDBJ whole genome shotgun (WGS) entry which is preliminary data.</text>
</comment>
<keyword evidence="3" id="KW-1185">Reference proteome</keyword>
<dbReference type="RefSeq" id="XP_044716987.1">
    <property type="nucleotide sequence ID" value="XM_044867727.1"/>
</dbReference>
<dbReference type="InterPro" id="IPR020864">
    <property type="entry name" value="MACPF"/>
</dbReference>